<dbReference type="GO" id="GO:0003677">
    <property type="term" value="F:DNA binding"/>
    <property type="evidence" value="ECO:0007669"/>
    <property type="project" value="UniProtKB-KW"/>
</dbReference>
<evidence type="ECO:0000313" key="6">
    <source>
        <dbReference type="Proteomes" id="UP000295636"/>
    </source>
</evidence>
<reference evidence="5 6" key="1">
    <citation type="submission" date="2019-03" db="EMBL/GenBank/DDBJ databases">
        <title>This is whole genome sequence of Paenibacillus sp MS74 strain.</title>
        <authorList>
            <person name="Trinh H.N."/>
        </authorList>
    </citation>
    <scope>NUCLEOTIDE SEQUENCE [LARGE SCALE GENOMIC DNA]</scope>
    <source>
        <strain evidence="5 6">MS74</strain>
    </source>
</reference>
<keyword evidence="3" id="KW-0804">Transcription</keyword>
<dbReference type="RefSeq" id="WP_133226786.1">
    <property type="nucleotide sequence ID" value="NZ_SMRT01000003.1"/>
</dbReference>
<dbReference type="Pfam" id="PF00392">
    <property type="entry name" value="GntR"/>
    <property type="match status" value="1"/>
</dbReference>
<dbReference type="Proteomes" id="UP000295636">
    <property type="component" value="Unassembled WGS sequence"/>
</dbReference>
<proteinExistence type="predicted"/>
<dbReference type="PROSITE" id="PS50949">
    <property type="entry name" value="HTH_GNTR"/>
    <property type="match status" value="1"/>
</dbReference>
<organism evidence="5 6">
    <name type="scientific">Paenibacillus piri</name>
    <dbReference type="NCBI Taxonomy" id="2547395"/>
    <lineage>
        <taxon>Bacteria</taxon>
        <taxon>Bacillati</taxon>
        <taxon>Bacillota</taxon>
        <taxon>Bacilli</taxon>
        <taxon>Bacillales</taxon>
        <taxon>Paenibacillaceae</taxon>
        <taxon>Paenibacillus</taxon>
    </lineage>
</organism>
<evidence type="ECO:0000256" key="1">
    <source>
        <dbReference type="ARBA" id="ARBA00023015"/>
    </source>
</evidence>
<dbReference type="OrthoDB" id="149756at2"/>
<dbReference type="Gene3D" id="3.40.1410.10">
    <property type="entry name" value="Chorismate lyase-like"/>
    <property type="match status" value="1"/>
</dbReference>
<comment type="caution">
    <text evidence="5">The sequence shown here is derived from an EMBL/GenBank/DDBJ whole genome shotgun (WGS) entry which is preliminary data.</text>
</comment>
<evidence type="ECO:0000256" key="2">
    <source>
        <dbReference type="ARBA" id="ARBA00023125"/>
    </source>
</evidence>
<dbReference type="GO" id="GO:0045892">
    <property type="term" value="P:negative regulation of DNA-templated transcription"/>
    <property type="evidence" value="ECO:0007669"/>
    <property type="project" value="TreeGrafter"/>
</dbReference>
<keyword evidence="2" id="KW-0238">DNA-binding</keyword>
<dbReference type="InterPro" id="IPR036388">
    <property type="entry name" value="WH-like_DNA-bd_sf"/>
</dbReference>
<dbReference type="Gene3D" id="1.10.10.10">
    <property type="entry name" value="Winged helix-like DNA-binding domain superfamily/Winged helix DNA-binding domain"/>
    <property type="match status" value="1"/>
</dbReference>
<dbReference type="PRINTS" id="PR00035">
    <property type="entry name" value="HTHGNTR"/>
</dbReference>
<accession>A0A4R5KRY3</accession>
<dbReference type="CDD" id="cd07377">
    <property type="entry name" value="WHTH_GntR"/>
    <property type="match status" value="1"/>
</dbReference>
<dbReference type="SMART" id="SM00866">
    <property type="entry name" value="UTRA"/>
    <property type="match status" value="1"/>
</dbReference>
<evidence type="ECO:0000313" key="5">
    <source>
        <dbReference type="EMBL" id="TDF98593.1"/>
    </source>
</evidence>
<evidence type="ECO:0000259" key="4">
    <source>
        <dbReference type="PROSITE" id="PS50949"/>
    </source>
</evidence>
<dbReference type="InterPro" id="IPR028978">
    <property type="entry name" value="Chorismate_lyase_/UTRA_dom_sf"/>
</dbReference>
<dbReference type="SUPFAM" id="SSF64288">
    <property type="entry name" value="Chorismate lyase-like"/>
    <property type="match status" value="1"/>
</dbReference>
<dbReference type="Pfam" id="PF07702">
    <property type="entry name" value="UTRA"/>
    <property type="match status" value="1"/>
</dbReference>
<dbReference type="InterPro" id="IPR050679">
    <property type="entry name" value="Bact_HTH_transcr_reg"/>
</dbReference>
<dbReference type="AlphaFoldDB" id="A0A4R5KRY3"/>
<dbReference type="InterPro" id="IPR036390">
    <property type="entry name" value="WH_DNA-bd_sf"/>
</dbReference>
<keyword evidence="6" id="KW-1185">Reference proteome</keyword>
<name>A0A4R5KRY3_9BACL</name>
<protein>
    <submittedName>
        <fullName evidence="5">GntR family transcriptional regulator</fullName>
    </submittedName>
</protein>
<dbReference type="PANTHER" id="PTHR44846">
    <property type="entry name" value="MANNOSYL-D-GLYCERATE TRANSPORT/METABOLISM SYSTEM REPRESSOR MNGR-RELATED"/>
    <property type="match status" value="1"/>
</dbReference>
<keyword evidence="1" id="KW-0805">Transcription regulation</keyword>
<dbReference type="InterPro" id="IPR011663">
    <property type="entry name" value="UTRA"/>
</dbReference>
<dbReference type="SUPFAM" id="SSF46785">
    <property type="entry name" value="Winged helix' DNA-binding domain"/>
    <property type="match status" value="1"/>
</dbReference>
<evidence type="ECO:0000256" key="3">
    <source>
        <dbReference type="ARBA" id="ARBA00023163"/>
    </source>
</evidence>
<gene>
    <name evidence="5" type="ORF">E1757_08590</name>
</gene>
<dbReference type="InterPro" id="IPR000524">
    <property type="entry name" value="Tscrpt_reg_HTH_GntR"/>
</dbReference>
<sequence length="237" mass="26516">MQAKQYVIKQSLESMMESGKLRIGERLPSELQMAKEFGVSRETFRSAVRMLEKEGKLLVKHGVGTFVIQPLPLIPSSLEKLASIGNIIRTAQLDEGESRVSLKTEGCSPEAAQALGIQPNDPVVNLERVRTASGEPVAFSINVIPRSIAGDAFDEGKFHGSLLDFFEKRLGRKIATADSEICVPLHIDRNCQRLLLHPQTTVLLLKQVHYDDANKPVLYSLDYLRNDVFTFRIRRTT</sequence>
<dbReference type="EMBL" id="SMRT01000003">
    <property type="protein sequence ID" value="TDF98593.1"/>
    <property type="molecule type" value="Genomic_DNA"/>
</dbReference>
<dbReference type="SMART" id="SM00345">
    <property type="entry name" value="HTH_GNTR"/>
    <property type="match status" value="1"/>
</dbReference>
<dbReference type="PANTHER" id="PTHR44846:SF17">
    <property type="entry name" value="GNTR-FAMILY TRANSCRIPTIONAL REGULATOR"/>
    <property type="match status" value="1"/>
</dbReference>
<feature type="domain" description="HTH gntR-type" evidence="4">
    <location>
        <begin position="2"/>
        <end position="70"/>
    </location>
</feature>
<dbReference type="GO" id="GO:0003700">
    <property type="term" value="F:DNA-binding transcription factor activity"/>
    <property type="evidence" value="ECO:0007669"/>
    <property type="project" value="InterPro"/>
</dbReference>